<protein>
    <submittedName>
        <fullName evidence="2">Uncharacterized protein</fullName>
    </submittedName>
</protein>
<gene>
    <name evidence="2" type="ORF">LTRI10_LOCUS20345</name>
</gene>
<keyword evidence="3" id="KW-1185">Reference proteome</keyword>
<dbReference type="EMBL" id="OZ034816">
    <property type="protein sequence ID" value="CAL1378790.1"/>
    <property type="molecule type" value="Genomic_DNA"/>
</dbReference>
<dbReference type="Proteomes" id="UP001497516">
    <property type="component" value="Chromosome 3"/>
</dbReference>
<feature type="region of interest" description="Disordered" evidence="1">
    <location>
        <begin position="117"/>
        <end position="171"/>
    </location>
</feature>
<name>A0AAV2DZQ7_9ROSI</name>
<evidence type="ECO:0000313" key="3">
    <source>
        <dbReference type="Proteomes" id="UP001497516"/>
    </source>
</evidence>
<feature type="compositionally biased region" description="Polar residues" evidence="1">
    <location>
        <begin position="136"/>
        <end position="171"/>
    </location>
</feature>
<reference evidence="2 3" key="1">
    <citation type="submission" date="2024-04" db="EMBL/GenBank/DDBJ databases">
        <authorList>
            <person name="Fracassetti M."/>
        </authorList>
    </citation>
    <scope>NUCLEOTIDE SEQUENCE [LARGE SCALE GENOMIC DNA]</scope>
</reference>
<evidence type="ECO:0000256" key="1">
    <source>
        <dbReference type="SAM" id="MobiDB-lite"/>
    </source>
</evidence>
<dbReference type="AlphaFoldDB" id="A0AAV2DZQ7"/>
<sequence length="171" mass="19260">MTPLQVTELIEDMALKEYDWGLTRSGKRSTNRGVRSVGASDPREVKLDKLIEVILEDKKQEKRAVMSCDWCSSTNHENADFHVMKETSTLDDQGSFIAIARGNNPYSNAYNPGLSNHPNFAWSSPTNPRPPGFQGPTGNNQPRPTFIQQRPQFQNSKFQQPYQAQSGQGFQ</sequence>
<organism evidence="2 3">
    <name type="scientific">Linum trigynum</name>
    <dbReference type="NCBI Taxonomy" id="586398"/>
    <lineage>
        <taxon>Eukaryota</taxon>
        <taxon>Viridiplantae</taxon>
        <taxon>Streptophyta</taxon>
        <taxon>Embryophyta</taxon>
        <taxon>Tracheophyta</taxon>
        <taxon>Spermatophyta</taxon>
        <taxon>Magnoliopsida</taxon>
        <taxon>eudicotyledons</taxon>
        <taxon>Gunneridae</taxon>
        <taxon>Pentapetalae</taxon>
        <taxon>rosids</taxon>
        <taxon>fabids</taxon>
        <taxon>Malpighiales</taxon>
        <taxon>Linaceae</taxon>
        <taxon>Linum</taxon>
    </lineage>
</organism>
<accession>A0AAV2DZQ7</accession>
<feature type="compositionally biased region" description="Polar residues" evidence="1">
    <location>
        <begin position="117"/>
        <end position="126"/>
    </location>
</feature>
<proteinExistence type="predicted"/>
<evidence type="ECO:0000313" key="2">
    <source>
        <dbReference type="EMBL" id="CAL1378790.1"/>
    </source>
</evidence>